<feature type="coiled-coil region" evidence="1">
    <location>
        <begin position="493"/>
        <end position="520"/>
    </location>
</feature>
<evidence type="ECO:0000313" key="3">
    <source>
        <dbReference type="EMBL" id="GJQ13413.1"/>
    </source>
</evidence>
<feature type="region of interest" description="Disordered" evidence="2">
    <location>
        <begin position="1"/>
        <end position="60"/>
    </location>
</feature>
<reference evidence="3" key="2">
    <citation type="submission" date="2022-01" db="EMBL/GenBank/DDBJ databases">
        <authorList>
            <person name="Hirooka S."/>
            <person name="Miyagishima S.Y."/>
        </authorList>
    </citation>
    <scope>NUCLEOTIDE SEQUENCE</scope>
    <source>
        <strain evidence="3">NBRC 102759</strain>
    </source>
</reference>
<dbReference type="AlphaFoldDB" id="A0A9C7PZ24"/>
<feature type="compositionally biased region" description="Polar residues" evidence="2">
    <location>
        <begin position="432"/>
        <end position="445"/>
    </location>
</feature>
<sequence>MASLTKDSFSEDVNREKTNRETSASSGALAPQVTSKVTVTSSVAEGNHQQTPSQQKVQPMDVSKFGLDFYSEKVSGVGESDKNIQDNKAPIYLSSTTATADRLDSSLVHKNEVSGDLSLYKSESTVPTVFSKAGGAVEGNLNKTEVPNIQNEPGDEKNVDKGPFLTKEQFDDLVRRCSFLAIYSSAKVPKVRYKRLEESVLTICRLFYTRRHKIDWFVEELNRSEGHDWTVSQWVAFLHGSNFKMVKLKAYKGIGNFCYYNGSVFTTAGILGSCKCLREVRTGFGGKQGNRDVLPDEELKALYESEEIVKVDPNAFPDDSEIAPLKPVRPRMTLKRQSDSIAQTYGLENSSLKNPKISYSLTMGEVAGESLSKAGSSPMETDSDVEIAELEASQQENDMESTESSESGTKNSIEKDSPKRASRKRVVEDSMSRSQKTLDTNSTQDSRIHNNERLSLSDTVYRKDTKSKMDDRNQQTSDEYIDSILIKFSVQMQEKLDRAIQELEIKMDLITQRVSKLEERFERQIS</sequence>
<name>A0A9C7PZ24_9RHOD</name>
<proteinExistence type="predicted"/>
<accession>A0A9C7PZ24</accession>
<feature type="compositionally biased region" description="Basic and acidic residues" evidence="2">
    <location>
        <begin position="460"/>
        <end position="473"/>
    </location>
</feature>
<evidence type="ECO:0000256" key="1">
    <source>
        <dbReference type="SAM" id="Coils"/>
    </source>
</evidence>
<organism evidence="3 4">
    <name type="scientific">Galdieria partita</name>
    <dbReference type="NCBI Taxonomy" id="83374"/>
    <lineage>
        <taxon>Eukaryota</taxon>
        <taxon>Rhodophyta</taxon>
        <taxon>Bangiophyceae</taxon>
        <taxon>Galdieriales</taxon>
        <taxon>Galdieriaceae</taxon>
        <taxon>Galdieria</taxon>
    </lineage>
</organism>
<comment type="caution">
    <text evidence="3">The sequence shown here is derived from an EMBL/GenBank/DDBJ whole genome shotgun (WGS) entry which is preliminary data.</text>
</comment>
<evidence type="ECO:0000256" key="2">
    <source>
        <dbReference type="SAM" id="MobiDB-lite"/>
    </source>
</evidence>
<feature type="compositionally biased region" description="Basic and acidic residues" evidence="2">
    <location>
        <begin position="8"/>
        <end position="20"/>
    </location>
</feature>
<feature type="compositionally biased region" description="Polar residues" evidence="2">
    <location>
        <begin position="47"/>
        <end position="57"/>
    </location>
</feature>
<keyword evidence="4" id="KW-1185">Reference proteome</keyword>
<keyword evidence="1" id="KW-0175">Coiled coil</keyword>
<feature type="region of interest" description="Disordered" evidence="2">
    <location>
        <begin position="392"/>
        <end position="475"/>
    </location>
</feature>
<dbReference type="OrthoDB" id="7821at2759"/>
<reference evidence="3" key="1">
    <citation type="journal article" date="2022" name="Proc. Natl. Acad. Sci. U.S.A.">
        <title>Life cycle and functional genomics of the unicellular red alga Galdieria for elucidating algal and plant evolution and industrial use.</title>
        <authorList>
            <person name="Hirooka S."/>
            <person name="Itabashi T."/>
            <person name="Ichinose T.M."/>
            <person name="Onuma R."/>
            <person name="Fujiwara T."/>
            <person name="Yamashita S."/>
            <person name="Jong L.W."/>
            <person name="Tomita R."/>
            <person name="Iwane A.H."/>
            <person name="Miyagishima S.Y."/>
        </authorList>
    </citation>
    <scope>NUCLEOTIDE SEQUENCE</scope>
    <source>
        <strain evidence="3">NBRC 102759</strain>
    </source>
</reference>
<dbReference type="Proteomes" id="UP001061958">
    <property type="component" value="Unassembled WGS sequence"/>
</dbReference>
<feature type="compositionally biased region" description="Basic and acidic residues" evidence="2">
    <location>
        <begin position="412"/>
        <end position="431"/>
    </location>
</feature>
<protein>
    <submittedName>
        <fullName evidence="3">Uncharacterized protein</fullName>
    </submittedName>
</protein>
<evidence type="ECO:0000313" key="4">
    <source>
        <dbReference type="Proteomes" id="UP001061958"/>
    </source>
</evidence>
<dbReference type="EMBL" id="BQMJ01000043">
    <property type="protein sequence ID" value="GJQ13413.1"/>
    <property type="molecule type" value="Genomic_DNA"/>
</dbReference>
<gene>
    <name evidence="3" type="ORF">GpartN1_g5204.t1</name>
</gene>
<feature type="compositionally biased region" description="Low complexity" evidence="2">
    <location>
        <begin position="33"/>
        <end position="43"/>
    </location>
</feature>